<protein>
    <submittedName>
        <fullName evidence="1">Uncharacterized protein</fullName>
    </submittedName>
</protein>
<dbReference type="EMBL" id="CCKQ01003514">
    <property type="protein sequence ID" value="CDW74633.1"/>
    <property type="molecule type" value="Genomic_DNA"/>
</dbReference>
<accession>A0A077ZZH2</accession>
<dbReference type="OrthoDB" id="298603at2759"/>
<organism evidence="1 2">
    <name type="scientific">Stylonychia lemnae</name>
    <name type="common">Ciliate</name>
    <dbReference type="NCBI Taxonomy" id="5949"/>
    <lineage>
        <taxon>Eukaryota</taxon>
        <taxon>Sar</taxon>
        <taxon>Alveolata</taxon>
        <taxon>Ciliophora</taxon>
        <taxon>Intramacronucleata</taxon>
        <taxon>Spirotrichea</taxon>
        <taxon>Stichotrichia</taxon>
        <taxon>Sporadotrichida</taxon>
        <taxon>Oxytrichidae</taxon>
        <taxon>Stylonychinae</taxon>
        <taxon>Stylonychia</taxon>
    </lineage>
</organism>
<gene>
    <name evidence="1" type="primary">Contig19238.g20399</name>
    <name evidence="1" type="ORF">STYLEM_3615</name>
</gene>
<proteinExistence type="predicted"/>
<sequence length="234" mass="27237">MIISDKDFDIGFEVNFIYMPEEDVKSIDQYIELPVSKCQAGRFKGEQSQTETFNITNKYSCPIDFKTAFQGSYATQYAQLLQVQVRKCNQTNLTKKDKSLICASAAEMDRILNYMTLNVLMTNQFIDVNEKVGNPIRTVLKQFFATSYTPSQMLFQMLEVLSEFSQSQFKYWFLKYKNTYTINLLLNNNFKSDKIQQSNSTKIKRQEKQTISTAELKNQQKDTKLNRLVGDLKN</sequence>
<dbReference type="AlphaFoldDB" id="A0A077ZZH2"/>
<evidence type="ECO:0000313" key="2">
    <source>
        <dbReference type="Proteomes" id="UP000039865"/>
    </source>
</evidence>
<dbReference type="InParanoid" id="A0A077ZZH2"/>
<name>A0A077ZZH2_STYLE</name>
<keyword evidence="2" id="KW-1185">Reference proteome</keyword>
<dbReference type="Proteomes" id="UP000039865">
    <property type="component" value="Unassembled WGS sequence"/>
</dbReference>
<evidence type="ECO:0000313" key="1">
    <source>
        <dbReference type="EMBL" id="CDW74633.1"/>
    </source>
</evidence>
<reference evidence="1 2" key="1">
    <citation type="submission" date="2014-06" db="EMBL/GenBank/DDBJ databases">
        <authorList>
            <person name="Swart Estienne"/>
        </authorList>
    </citation>
    <scope>NUCLEOTIDE SEQUENCE [LARGE SCALE GENOMIC DNA]</scope>
    <source>
        <strain evidence="1 2">130c</strain>
    </source>
</reference>